<gene>
    <name evidence="4" type="primary">LOC117641031</name>
</gene>
<organism evidence="4">
    <name type="scientific">Thrips palmi</name>
    <name type="common">Melon thrips</name>
    <dbReference type="NCBI Taxonomy" id="161013"/>
    <lineage>
        <taxon>Eukaryota</taxon>
        <taxon>Metazoa</taxon>
        <taxon>Ecdysozoa</taxon>
        <taxon>Arthropoda</taxon>
        <taxon>Hexapoda</taxon>
        <taxon>Insecta</taxon>
        <taxon>Pterygota</taxon>
        <taxon>Neoptera</taxon>
        <taxon>Paraneoptera</taxon>
        <taxon>Thysanoptera</taxon>
        <taxon>Terebrantia</taxon>
        <taxon>Thripoidea</taxon>
        <taxon>Thripidae</taxon>
        <taxon>Thrips</taxon>
    </lineage>
</organism>
<proteinExistence type="predicted"/>
<dbReference type="RefSeq" id="XP_034234016.1">
    <property type="nucleotide sequence ID" value="XM_034378125.1"/>
</dbReference>
<keyword evidence="2" id="KW-0732">Signal</keyword>
<dbReference type="OrthoDB" id="6366777at2759"/>
<dbReference type="GeneID" id="117641031"/>
<dbReference type="AlphaFoldDB" id="A0A6P8YCG0"/>
<dbReference type="KEGG" id="tpal:117641031"/>
<evidence type="ECO:0000313" key="3">
    <source>
        <dbReference type="Proteomes" id="UP000515158"/>
    </source>
</evidence>
<dbReference type="InParanoid" id="A0A6P8YCG0"/>
<evidence type="ECO:0000256" key="2">
    <source>
        <dbReference type="SAM" id="SignalP"/>
    </source>
</evidence>
<feature type="signal peptide" evidence="2">
    <location>
        <begin position="1"/>
        <end position="23"/>
    </location>
</feature>
<dbReference type="Proteomes" id="UP000515158">
    <property type="component" value="Unplaced"/>
</dbReference>
<name>A0A6P8YCG0_THRPL</name>
<accession>A0A6P8YCG0</accession>
<protein>
    <submittedName>
        <fullName evidence="4">Uncharacterized protein LOC117641031</fullName>
    </submittedName>
</protein>
<sequence length="218" mass="23419">MRTATSLVLLGMLWAVTVNAAAAKRGERDSEDFFFRQLRSPFERKLKGTRRGCSAYGHSCFGGYGKRGGGALVAPLPLAMPRDQRGQAEGQADRDADAGMQAGMQAEAEDKATVPAVELDGARGVPLGLGVPLGAPGLHAGDANDATLIILRQTPVSSRAPLWGRSLAPPARMLRGDGGDLDRADSDEEADPYNAVANRLFLRRWLRTYRRPAERSPH</sequence>
<feature type="region of interest" description="Disordered" evidence="1">
    <location>
        <begin position="168"/>
        <end position="190"/>
    </location>
</feature>
<keyword evidence="3" id="KW-1185">Reference proteome</keyword>
<evidence type="ECO:0000256" key="1">
    <source>
        <dbReference type="SAM" id="MobiDB-lite"/>
    </source>
</evidence>
<feature type="compositionally biased region" description="Basic and acidic residues" evidence="1">
    <location>
        <begin position="174"/>
        <end position="184"/>
    </location>
</feature>
<feature type="chain" id="PRO_5027894059" evidence="2">
    <location>
        <begin position="24"/>
        <end position="218"/>
    </location>
</feature>
<reference evidence="4" key="1">
    <citation type="submission" date="2025-08" db="UniProtKB">
        <authorList>
            <consortium name="RefSeq"/>
        </authorList>
    </citation>
    <scope>IDENTIFICATION</scope>
    <source>
        <tissue evidence="4">Total insect</tissue>
    </source>
</reference>
<evidence type="ECO:0000313" key="4">
    <source>
        <dbReference type="RefSeq" id="XP_034234016.1"/>
    </source>
</evidence>